<organism evidence="1 2">
    <name type="scientific">Champsocephalus esox</name>
    <name type="common">pike icefish</name>
    <dbReference type="NCBI Taxonomy" id="159716"/>
    <lineage>
        <taxon>Eukaryota</taxon>
        <taxon>Metazoa</taxon>
        <taxon>Chordata</taxon>
        <taxon>Craniata</taxon>
        <taxon>Vertebrata</taxon>
        <taxon>Euteleostomi</taxon>
        <taxon>Actinopterygii</taxon>
        <taxon>Neopterygii</taxon>
        <taxon>Teleostei</taxon>
        <taxon>Neoteleostei</taxon>
        <taxon>Acanthomorphata</taxon>
        <taxon>Eupercaria</taxon>
        <taxon>Perciformes</taxon>
        <taxon>Notothenioidei</taxon>
        <taxon>Channichthyidae</taxon>
        <taxon>Champsocephalus</taxon>
    </lineage>
</organism>
<dbReference type="EMBL" id="JAULUE010002051">
    <property type="protein sequence ID" value="KAK5901561.1"/>
    <property type="molecule type" value="Genomic_DNA"/>
</dbReference>
<accession>A0AAN8CCD6</accession>
<reference evidence="1 2" key="1">
    <citation type="journal article" date="2023" name="Mol. Biol. Evol.">
        <title>Genomics of Secondarily Temperate Adaptation in the Only Non-Antarctic Icefish.</title>
        <authorList>
            <person name="Rivera-Colon A.G."/>
            <person name="Rayamajhi N."/>
            <person name="Minhas B.F."/>
            <person name="Madrigal G."/>
            <person name="Bilyk K.T."/>
            <person name="Yoon V."/>
            <person name="Hune M."/>
            <person name="Gregory S."/>
            <person name="Cheng C.H.C."/>
            <person name="Catchen J.M."/>
        </authorList>
    </citation>
    <scope>NUCLEOTIDE SEQUENCE [LARGE SCALE GENOMIC DNA]</scope>
    <source>
        <strain evidence="1">JC2023a</strain>
    </source>
</reference>
<dbReference type="Gene3D" id="1.10.238.10">
    <property type="entry name" value="EF-hand"/>
    <property type="match status" value="1"/>
</dbReference>
<dbReference type="InterPro" id="IPR011992">
    <property type="entry name" value="EF-hand-dom_pair"/>
</dbReference>
<sequence>MEVSLLRGRLTGQGERLTHREVDELLQEAGLESDGQLHCEQFAEAVTRNAAKR</sequence>
<name>A0AAN8CCD6_9TELE</name>
<evidence type="ECO:0000313" key="2">
    <source>
        <dbReference type="Proteomes" id="UP001335648"/>
    </source>
</evidence>
<gene>
    <name evidence="1" type="ORF">CesoFtcFv8_006916</name>
</gene>
<evidence type="ECO:0000313" key="1">
    <source>
        <dbReference type="EMBL" id="KAK5901561.1"/>
    </source>
</evidence>
<dbReference type="Proteomes" id="UP001335648">
    <property type="component" value="Unassembled WGS sequence"/>
</dbReference>
<dbReference type="AlphaFoldDB" id="A0AAN8CCD6"/>
<comment type="caution">
    <text evidence="1">The sequence shown here is derived from an EMBL/GenBank/DDBJ whole genome shotgun (WGS) entry which is preliminary data.</text>
</comment>
<keyword evidence="2" id="KW-1185">Reference proteome</keyword>
<proteinExistence type="predicted"/>
<protein>
    <submittedName>
        <fullName evidence="1">Uncharacterized protein</fullName>
    </submittedName>
</protein>
<dbReference type="SUPFAM" id="SSF47473">
    <property type="entry name" value="EF-hand"/>
    <property type="match status" value="1"/>
</dbReference>